<dbReference type="GO" id="GO:0015288">
    <property type="term" value="F:porin activity"/>
    <property type="evidence" value="ECO:0007669"/>
    <property type="project" value="InterPro"/>
</dbReference>
<dbReference type="GO" id="GO:0016020">
    <property type="term" value="C:membrane"/>
    <property type="evidence" value="ECO:0007669"/>
    <property type="project" value="InterPro"/>
</dbReference>
<proteinExistence type="predicted"/>
<dbReference type="RefSeq" id="WP_114086547.1">
    <property type="nucleotide sequence ID" value="NZ_JPWH01000001.1"/>
</dbReference>
<evidence type="ECO:0000256" key="2">
    <source>
        <dbReference type="SAM" id="SignalP"/>
    </source>
</evidence>
<dbReference type="OrthoDB" id="6758483at2"/>
<dbReference type="Proteomes" id="UP000252517">
    <property type="component" value="Unassembled WGS sequence"/>
</dbReference>
<feature type="chain" id="PRO_5016935910" evidence="2">
    <location>
        <begin position="23"/>
        <end position="349"/>
    </location>
</feature>
<protein>
    <submittedName>
        <fullName evidence="4">Porin</fullName>
    </submittedName>
</protein>
<accession>A0A367XJY7</accession>
<dbReference type="InterPro" id="IPR033900">
    <property type="entry name" value="Gram_neg_porin_domain"/>
</dbReference>
<gene>
    <name evidence="4" type="ORF">TH25_00995</name>
</gene>
<reference evidence="4 5" key="1">
    <citation type="submission" date="2014-07" db="EMBL/GenBank/DDBJ databases">
        <title>Draft genome sequence of Thalassospira profundimaris S25-3-2.</title>
        <authorList>
            <person name="Lai Q."/>
            <person name="Shao Z."/>
        </authorList>
    </citation>
    <scope>NUCLEOTIDE SEQUENCE [LARGE SCALE GENOMIC DNA]</scope>
    <source>
        <strain evidence="4 5">S25-3-2</strain>
    </source>
</reference>
<feature type="signal peptide" evidence="2">
    <location>
        <begin position="1"/>
        <end position="22"/>
    </location>
</feature>
<dbReference type="Gene3D" id="2.40.160.10">
    <property type="entry name" value="Porin"/>
    <property type="match status" value="1"/>
</dbReference>
<evidence type="ECO:0000259" key="3">
    <source>
        <dbReference type="Pfam" id="PF13609"/>
    </source>
</evidence>
<dbReference type="InterPro" id="IPR023614">
    <property type="entry name" value="Porin_dom_sf"/>
</dbReference>
<dbReference type="Pfam" id="PF13609">
    <property type="entry name" value="Porin_4"/>
    <property type="match status" value="1"/>
</dbReference>
<sequence>MKKILIATSALVAVAVAGQAQASEKIKLSVGGYMEQWAGTVSQDDSASNINAFQSDTEVYFTGSTTLDNGIEVGAVIQLEGETSGDQIDEQYLYINGSFGQARMGEGDGAAAAMGITAPAVGPVGVNDGDLTNWADIPAMPDTVWDAGDDPKVTYYTPVMGGFRAGVSYTDSADAKNDGPGGDTDTGQNTTGGMPVVSAGLEYNGEFDGFSLGLSAVGEHQGGGEWFSLGTNLGFGNFTVGGSYGVKAKDYGVNDNVADKADDTTGFDVGVAYKMDAASISLSYANADIVTNDAGDGSDVDTVDLGLAYALGAGVDWKTSIFWFNSDAKTAAGTDNDGFGAVTGIKLSF</sequence>
<organism evidence="4 5">
    <name type="scientific">Thalassospira profundimaris</name>
    <dbReference type="NCBI Taxonomy" id="502049"/>
    <lineage>
        <taxon>Bacteria</taxon>
        <taxon>Pseudomonadati</taxon>
        <taxon>Pseudomonadota</taxon>
        <taxon>Alphaproteobacteria</taxon>
        <taxon>Rhodospirillales</taxon>
        <taxon>Thalassospiraceae</taxon>
        <taxon>Thalassospira</taxon>
    </lineage>
</organism>
<keyword evidence="2" id="KW-0732">Signal</keyword>
<dbReference type="EMBL" id="JPWH01000001">
    <property type="protein sequence ID" value="RCK53974.1"/>
    <property type="molecule type" value="Genomic_DNA"/>
</dbReference>
<evidence type="ECO:0000256" key="1">
    <source>
        <dbReference type="SAM" id="MobiDB-lite"/>
    </source>
</evidence>
<dbReference type="AlphaFoldDB" id="A0A367XJY7"/>
<feature type="domain" description="Porin" evidence="3">
    <location>
        <begin position="7"/>
        <end position="321"/>
    </location>
</feature>
<name>A0A367XJY7_9PROT</name>
<evidence type="ECO:0000313" key="5">
    <source>
        <dbReference type="Proteomes" id="UP000252517"/>
    </source>
</evidence>
<comment type="caution">
    <text evidence="4">The sequence shown here is derived from an EMBL/GenBank/DDBJ whole genome shotgun (WGS) entry which is preliminary data.</text>
</comment>
<feature type="region of interest" description="Disordered" evidence="1">
    <location>
        <begin position="171"/>
        <end position="190"/>
    </location>
</feature>
<evidence type="ECO:0000313" key="4">
    <source>
        <dbReference type="EMBL" id="RCK53974.1"/>
    </source>
</evidence>
<dbReference type="SUPFAM" id="SSF56935">
    <property type="entry name" value="Porins"/>
    <property type="match status" value="1"/>
</dbReference>